<keyword evidence="1" id="KW-0732">Signal</keyword>
<sequence length="186" mass="20810">MRYLRISISFLLLAAIVALSCKKWVDPAPVDDPRITNPYCNDPEAVNYNWGFPGKPDNTVCFYPSDVFAGRYKVHDTVSKDDLFISADSMMMTIVKLSNRDIRLEGLCPSGTALLATAGAQYNATLDTTVGDSLTLYPGQFFCRHQDTVTGVLYRDKVDSSLMYMEFSVRSDTGTTRHKARAIKQR</sequence>
<reference evidence="3" key="1">
    <citation type="journal article" date="2019" name="Int. J. Syst. Evol. Microbiol.">
        <title>The Global Catalogue of Microorganisms (GCM) 10K type strain sequencing project: providing services to taxonomists for standard genome sequencing and annotation.</title>
        <authorList>
            <consortium name="The Broad Institute Genomics Platform"/>
            <consortium name="The Broad Institute Genome Sequencing Center for Infectious Disease"/>
            <person name="Wu L."/>
            <person name="Ma J."/>
        </authorList>
    </citation>
    <scope>NUCLEOTIDE SEQUENCE [LARGE SCALE GENOMIC DNA]</scope>
    <source>
        <strain evidence="3">JCM 32105</strain>
    </source>
</reference>
<organism evidence="2 3">
    <name type="scientific">Nemorincola caseinilytica</name>
    <dbReference type="NCBI Taxonomy" id="2054315"/>
    <lineage>
        <taxon>Bacteria</taxon>
        <taxon>Pseudomonadati</taxon>
        <taxon>Bacteroidota</taxon>
        <taxon>Chitinophagia</taxon>
        <taxon>Chitinophagales</taxon>
        <taxon>Chitinophagaceae</taxon>
        <taxon>Nemorincola</taxon>
    </lineage>
</organism>
<evidence type="ECO:0000313" key="3">
    <source>
        <dbReference type="Proteomes" id="UP001500067"/>
    </source>
</evidence>
<gene>
    <name evidence="2" type="ORF">GCM10023093_15160</name>
</gene>
<protein>
    <submittedName>
        <fullName evidence="2">Uncharacterized protein</fullName>
    </submittedName>
</protein>
<dbReference type="Proteomes" id="UP001500067">
    <property type="component" value="Unassembled WGS sequence"/>
</dbReference>
<dbReference type="EMBL" id="BAABFA010000010">
    <property type="protein sequence ID" value="GAA4464569.1"/>
    <property type="molecule type" value="Genomic_DNA"/>
</dbReference>
<name>A0ABP8NBP7_9BACT</name>
<feature type="chain" id="PRO_5045983819" evidence="1">
    <location>
        <begin position="21"/>
        <end position="186"/>
    </location>
</feature>
<keyword evidence="3" id="KW-1185">Reference proteome</keyword>
<dbReference type="PROSITE" id="PS51257">
    <property type="entry name" value="PROKAR_LIPOPROTEIN"/>
    <property type="match status" value="1"/>
</dbReference>
<proteinExistence type="predicted"/>
<feature type="signal peptide" evidence="1">
    <location>
        <begin position="1"/>
        <end position="20"/>
    </location>
</feature>
<evidence type="ECO:0000256" key="1">
    <source>
        <dbReference type="SAM" id="SignalP"/>
    </source>
</evidence>
<dbReference type="RefSeq" id="WP_345081012.1">
    <property type="nucleotide sequence ID" value="NZ_BAABFA010000010.1"/>
</dbReference>
<accession>A0ABP8NBP7</accession>
<evidence type="ECO:0000313" key="2">
    <source>
        <dbReference type="EMBL" id="GAA4464569.1"/>
    </source>
</evidence>
<comment type="caution">
    <text evidence="2">The sequence shown here is derived from an EMBL/GenBank/DDBJ whole genome shotgun (WGS) entry which is preliminary data.</text>
</comment>